<keyword evidence="1" id="KW-1133">Transmembrane helix</keyword>
<evidence type="ECO:0000256" key="1">
    <source>
        <dbReference type="SAM" id="Phobius"/>
    </source>
</evidence>
<reference evidence="2" key="2">
    <citation type="submission" date="2020-09" db="EMBL/GenBank/DDBJ databases">
        <authorList>
            <person name="Sun Q."/>
            <person name="Ohkuma M."/>
        </authorList>
    </citation>
    <scope>NUCLEOTIDE SEQUENCE</scope>
    <source>
        <strain evidence="2">JCM 17251</strain>
    </source>
</reference>
<dbReference type="AlphaFoldDB" id="A0A917Y4R0"/>
<proteinExistence type="predicted"/>
<name>A0A917Y4R0_9BACI</name>
<dbReference type="Proteomes" id="UP000624041">
    <property type="component" value="Unassembled WGS sequence"/>
</dbReference>
<feature type="transmembrane region" description="Helical" evidence="1">
    <location>
        <begin position="65"/>
        <end position="89"/>
    </location>
</feature>
<keyword evidence="1" id="KW-0472">Membrane</keyword>
<evidence type="ECO:0000313" key="3">
    <source>
        <dbReference type="Proteomes" id="UP000624041"/>
    </source>
</evidence>
<dbReference type="RefSeq" id="WP_229782768.1">
    <property type="nucleotide sequence ID" value="NZ_BMOS01000034.1"/>
</dbReference>
<dbReference type="EMBL" id="BMOS01000034">
    <property type="protein sequence ID" value="GGN65048.1"/>
    <property type="molecule type" value="Genomic_DNA"/>
</dbReference>
<comment type="caution">
    <text evidence="2">The sequence shown here is derived from an EMBL/GenBank/DDBJ whole genome shotgun (WGS) entry which is preliminary data.</text>
</comment>
<keyword evidence="3" id="KW-1185">Reference proteome</keyword>
<gene>
    <name evidence="2" type="ORF">GCM10007971_33510</name>
</gene>
<feature type="transmembrane region" description="Helical" evidence="1">
    <location>
        <begin position="101"/>
        <end position="123"/>
    </location>
</feature>
<organism evidence="2 3">
    <name type="scientific">Oceanobacillus indicireducens</name>
    <dbReference type="NCBI Taxonomy" id="1004261"/>
    <lineage>
        <taxon>Bacteria</taxon>
        <taxon>Bacillati</taxon>
        <taxon>Bacillota</taxon>
        <taxon>Bacilli</taxon>
        <taxon>Bacillales</taxon>
        <taxon>Bacillaceae</taxon>
        <taxon>Oceanobacillus</taxon>
    </lineage>
</organism>
<sequence>MKFSFKTVFDLFQGVVDAWDMELRERDIYGYRISQILVVVTIINAFIVINSILGKEGVVMEQIASIIVLIAMASLFLAICTFVVSLFKFGIKEGFSLKTKLTKVSIGLMGVYALTIGAFLIVINY</sequence>
<evidence type="ECO:0000313" key="2">
    <source>
        <dbReference type="EMBL" id="GGN65048.1"/>
    </source>
</evidence>
<accession>A0A917Y4R0</accession>
<feature type="transmembrane region" description="Helical" evidence="1">
    <location>
        <begin position="33"/>
        <end position="53"/>
    </location>
</feature>
<reference evidence="2" key="1">
    <citation type="journal article" date="2014" name="Int. J. Syst. Evol. Microbiol.">
        <title>Complete genome sequence of Corynebacterium casei LMG S-19264T (=DSM 44701T), isolated from a smear-ripened cheese.</title>
        <authorList>
            <consortium name="US DOE Joint Genome Institute (JGI-PGF)"/>
            <person name="Walter F."/>
            <person name="Albersmeier A."/>
            <person name="Kalinowski J."/>
            <person name="Ruckert C."/>
        </authorList>
    </citation>
    <scope>NUCLEOTIDE SEQUENCE</scope>
    <source>
        <strain evidence="2">JCM 17251</strain>
    </source>
</reference>
<keyword evidence="1" id="KW-0812">Transmembrane</keyword>
<protein>
    <submittedName>
        <fullName evidence="2">Uncharacterized protein</fullName>
    </submittedName>
</protein>